<evidence type="ECO:0000256" key="1">
    <source>
        <dbReference type="ARBA" id="ARBA00022529"/>
    </source>
</evidence>
<dbReference type="OrthoDB" id="1242806at2"/>
<protein>
    <recommendedName>
        <fullName evidence="3">Pesticin C-terminal domain-containing protein</fullName>
    </recommendedName>
</protein>
<organism evidence="4 5">
    <name type="scientific">Chitinimonas taiwanensis DSM 18899</name>
    <dbReference type="NCBI Taxonomy" id="1121279"/>
    <lineage>
        <taxon>Bacteria</taxon>
        <taxon>Pseudomonadati</taxon>
        <taxon>Pseudomonadota</taxon>
        <taxon>Betaproteobacteria</taxon>
        <taxon>Neisseriales</taxon>
        <taxon>Chitinibacteraceae</taxon>
        <taxon>Chitinimonas</taxon>
    </lineage>
</organism>
<dbReference type="EMBL" id="FPKR01000021">
    <property type="protein sequence ID" value="SFZ79567.1"/>
    <property type="molecule type" value="Genomic_DNA"/>
</dbReference>
<dbReference type="GO" id="GO:0042742">
    <property type="term" value="P:defense response to bacterium"/>
    <property type="evidence" value="ECO:0007669"/>
    <property type="project" value="UniProtKB-KW"/>
</dbReference>
<dbReference type="RefSeq" id="WP_084658894.1">
    <property type="nucleotide sequence ID" value="NZ_FPKR01000021.1"/>
</dbReference>
<sequence length="899" mass="98482">MIKKWLFPFPAANGKEITDPNAFYAALAGSEDGFFPIGANGLWHGGVHFGAGTSAALKQDDGIRCIADGEVVAYRLDARYPEVQYPSGGGKAAYSTGFVLVRHKLVLPPPPSPPGNASSEAAAPPPADDVLVFFSLYMHLLDKAGYDSAPHLKRPKYWGGPAVTYAVGAKAKDKEPALAPGKTGLRIRNAAHEAAGLLPTGAVVKLGAASPKRPAFNELASVVSGAEGGKVPDSTPIGYVFKAELDAIPEPDAAAVGAVYVLPTPIPVAAGALMGHMGNYQNFDDIYPIPARGPRPLVHLEVFTGADLPAFLARSRARAALLDPKQRNRLLIDVGAQVYEPIPATGSIPDGMQISPSSDSPKSGRWAKAKLLVPTIVPRSGLGAYQASTKTYQYQGQRVTFTGRFVGAADSQVTTNEAEAKRLGYARREVMLPSGDAFWVQRSDLGSKAGVRQKWDKFPLQLSQPGPSTINTSRVLTKADLEKIPAIDRALDANGRQWWRLNRVGWICERDQAKVVWKSPWDWAGFELVEETSRPADLMARDVHHLGGATGAEAPNFKQRADNVDGGPLLSKVRQAIDKQGVADGVLTRQEFKRALSLPWLADRIGRLIVRYESEWGGDMSKWDELDALMMEGKADWRVEKQRIKELAFLAQLGSIRDFLGTSTFYYWHAVGLISNFKSRCSAECSVPYLELVLDEETVYRPSSETMSWMLATERYMKNPYVPSGNTASGITIGYGYDLGHQTTQKIRQDLNGIYSDVDIEKFVGVAGKKKEDARKSLDDVGDIEISEENALKLAARMKKTYAKQVVDVYPEAVKLHPHCQGALLSLVVNRGNEVSEKDRRKEMLEIQNDFKSGNVEQIPSRLRSMKRLWENTGQGGLITRREEEALFFEKGLKCECWE</sequence>
<reference evidence="4 5" key="1">
    <citation type="submission" date="2016-11" db="EMBL/GenBank/DDBJ databases">
        <authorList>
            <person name="Jaros S."/>
            <person name="Januszkiewicz K."/>
            <person name="Wedrychowicz H."/>
        </authorList>
    </citation>
    <scope>NUCLEOTIDE SEQUENCE [LARGE SCALE GENOMIC DNA]</scope>
    <source>
        <strain evidence="4 5">DSM 18899</strain>
    </source>
</reference>
<accession>A0A1K2HS13</accession>
<dbReference type="GO" id="GO:0031640">
    <property type="term" value="P:killing of cells of another organism"/>
    <property type="evidence" value="ECO:0007669"/>
    <property type="project" value="UniProtKB-KW"/>
</dbReference>
<evidence type="ECO:0000256" key="2">
    <source>
        <dbReference type="ARBA" id="ARBA00022638"/>
    </source>
</evidence>
<dbReference type="GO" id="GO:0003796">
    <property type="term" value="F:lysozyme activity"/>
    <property type="evidence" value="ECO:0007669"/>
    <property type="project" value="InterPro"/>
</dbReference>
<dbReference type="SUPFAM" id="SSF53955">
    <property type="entry name" value="Lysozyme-like"/>
    <property type="match status" value="1"/>
</dbReference>
<dbReference type="AlphaFoldDB" id="A0A1K2HS13"/>
<dbReference type="Gene3D" id="1.10.530.40">
    <property type="match status" value="1"/>
</dbReference>
<evidence type="ECO:0000313" key="4">
    <source>
        <dbReference type="EMBL" id="SFZ79567.1"/>
    </source>
</evidence>
<dbReference type="InterPro" id="IPR031922">
    <property type="entry name" value="Pesticin_C"/>
</dbReference>
<gene>
    <name evidence="4" type="ORF">SAMN02745887_03756</name>
</gene>
<dbReference type="STRING" id="1121279.SAMN02745887_03756"/>
<feature type="domain" description="Pesticin C-terminal" evidence="3">
    <location>
        <begin position="719"/>
        <end position="814"/>
    </location>
</feature>
<evidence type="ECO:0000259" key="3">
    <source>
        <dbReference type="Pfam" id="PF16754"/>
    </source>
</evidence>
<dbReference type="InterPro" id="IPR023346">
    <property type="entry name" value="Lysozyme-like_dom_sf"/>
</dbReference>
<dbReference type="Pfam" id="PF16754">
    <property type="entry name" value="Pesticin"/>
    <property type="match status" value="1"/>
</dbReference>
<keyword evidence="1" id="KW-0929">Antimicrobial</keyword>
<proteinExistence type="predicted"/>
<name>A0A1K2HS13_9NEIS</name>
<dbReference type="InterPro" id="IPR023347">
    <property type="entry name" value="Lysozyme_dom_sf"/>
</dbReference>
<keyword evidence="5" id="KW-1185">Reference proteome</keyword>
<keyword evidence="2" id="KW-0081">Bacteriolytic enzyme</keyword>
<evidence type="ECO:0000313" key="5">
    <source>
        <dbReference type="Proteomes" id="UP000186513"/>
    </source>
</evidence>
<dbReference type="Proteomes" id="UP000186513">
    <property type="component" value="Unassembled WGS sequence"/>
</dbReference>